<name>A0A841AS96_9MICO</name>
<sequence>MQQTAPLIPEQRRESILRHLQRSHVLSYRQLTELLGVSQMTVRRDVAALEEEGRVSATPGGAKLVSRLIEEPSRAVKQAAGVAEKAAIARVAAGMVSDSMTVYLDAGTTVQAMRPFLQNVNDLTIVTNDLATVQAFLDHPTADLICIGGRVDKANLSTMGRLTRLALSELSLDVAFISSSSWDLAHGVTTPVEAKLEAKRAAIATAETSVLMADSSKYGRFGRYRALRLDELSTVVTDSSLPDAAADALRGADVDLILAE</sequence>
<dbReference type="PROSITE" id="PS51000">
    <property type="entry name" value="HTH_DEOR_2"/>
    <property type="match status" value="1"/>
</dbReference>
<protein>
    <submittedName>
        <fullName evidence="5">DeoR/GlpR family transcriptional regulator of sugar metabolism</fullName>
    </submittedName>
</protein>
<dbReference type="Gene3D" id="3.40.50.1360">
    <property type="match status" value="1"/>
</dbReference>
<dbReference type="SUPFAM" id="SSF46785">
    <property type="entry name" value="Winged helix' DNA-binding domain"/>
    <property type="match status" value="1"/>
</dbReference>
<feature type="domain" description="HTH deoR-type" evidence="4">
    <location>
        <begin position="9"/>
        <end position="64"/>
    </location>
</feature>
<dbReference type="InterPro" id="IPR036388">
    <property type="entry name" value="WH-like_DNA-bd_sf"/>
</dbReference>
<gene>
    <name evidence="5" type="ORF">HD599_002758</name>
</gene>
<dbReference type="InterPro" id="IPR050313">
    <property type="entry name" value="Carb_Metab_HTH_regulators"/>
</dbReference>
<dbReference type="InterPro" id="IPR018356">
    <property type="entry name" value="Tscrpt_reg_HTH_DeoR_CS"/>
</dbReference>
<evidence type="ECO:0000256" key="3">
    <source>
        <dbReference type="ARBA" id="ARBA00023163"/>
    </source>
</evidence>
<evidence type="ECO:0000256" key="1">
    <source>
        <dbReference type="ARBA" id="ARBA00023015"/>
    </source>
</evidence>
<evidence type="ECO:0000313" key="6">
    <source>
        <dbReference type="Proteomes" id="UP000536685"/>
    </source>
</evidence>
<dbReference type="Proteomes" id="UP000536685">
    <property type="component" value="Unassembled WGS sequence"/>
</dbReference>
<dbReference type="SMART" id="SM00420">
    <property type="entry name" value="HTH_DEOR"/>
    <property type="match status" value="1"/>
</dbReference>
<dbReference type="SMART" id="SM01134">
    <property type="entry name" value="DeoRC"/>
    <property type="match status" value="1"/>
</dbReference>
<evidence type="ECO:0000313" key="5">
    <source>
        <dbReference type="EMBL" id="MBB5844435.1"/>
    </source>
</evidence>
<dbReference type="Pfam" id="PF00455">
    <property type="entry name" value="DeoRC"/>
    <property type="match status" value="1"/>
</dbReference>
<dbReference type="InterPro" id="IPR037171">
    <property type="entry name" value="NagB/RpiA_transferase-like"/>
</dbReference>
<dbReference type="InterPro" id="IPR001034">
    <property type="entry name" value="DeoR_HTH"/>
</dbReference>
<dbReference type="AlphaFoldDB" id="A0A841AS96"/>
<keyword evidence="2" id="KW-0238">DNA-binding</keyword>
<dbReference type="RefSeq" id="WP_184238559.1">
    <property type="nucleotide sequence ID" value="NZ_JACHMJ010000001.1"/>
</dbReference>
<dbReference type="Pfam" id="PF08220">
    <property type="entry name" value="HTH_DeoR"/>
    <property type="match status" value="1"/>
</dbReference>
<organism evidence="5 6">
    <name type="scientific">Conyzicola lurida</name>
    <dbReference type="NCBI Taxonomy" id="1172621"/>
    <lineage>
        <taxon>Bacteria</taxon>
        <taxon>Bacillati</taxon>
        <taxon>Actinomycetota</taxon>
        <taxon>Actinomycetes</taxon>
        <taxon>Micrococcales</taxon>
        <taxon>Microbacteriaceae</taxon>
        <taxon>Conyzicola</taxon>
    </lineage>
</organism>
<keyword evidence="1" id="KW-0805">Transcription regulation</keyword>
<dbReference type="PRINTS" id="PR00037">
    <property type="entry name" value="HTHLACR"/>
</dbReference>
<dbReference type="GO" id="GO:0003677">
    <property type="term" value="F:DNA binding"/>
    <property type="evidence" value="ECO:0007669"/>
    <property type="project" value="UniProtKB-KW"/>
</dbReference>
<dbReference type="PROSITE" id="PS00894">
    <property type="entry name" value="HTH_DEOR_1"/>
    <property type="match status" value="1"/>
</dbReference>
<evidence type="ECO:0000256" key="2">
    <source>
        <dbReference type="ARBA" id="ARBA00023125"/>
    </source>
</evidence>
<dbReference type="GO" id="GO:0003700">
    <property type="term" value="F:DNA-binding transcription factor activity"/>
    <property type="evidence" value="ECO:0007669"/>
    <property type="project" value="InterPro"/>
</dbReference>
<dbReference type="Gene3D" id="1.10.10.10">
    <property type="entry name" value="Winged helix-like DNA-binding domain superfamily/Winged helix DNA-binding domain"/>
    <property type="match status" value="1"/>
</dbReference>
<dbReference type="InterPro" id="IPR036390">
    <property type="entry name" value="WH_DNA-bd_sf"/>
</dbReference>
<keyword evidence="3" id="KW-0804">Transcription</keyword>
<reference evidence="5 6" key="1">
    <citation type="submission" date="2020-08" db="EMBL/GenBank/DDBJ databases">
        <title>Sequencing the genomes of 1000 actinobacteria strains.</title>
        <authorList>
            <person name="Klenk H.-P."/>
        </authorList>
    </citation>
    <scope>NUCLEOTIDE SEQUENCE [LARGE SCALE GENOMIC DNA]</scope>
    <source>
        <strain evidence="5 6">DSM 105784</strain>
    </source>
</reference>
<dbReference type="EMBL" id="JACHMJ010000001">
    <property type="protein sequence ID" value="MBB5844435.1"/>
    <property type="molecule type" value="Genomic_DNA"/>
</dbReference>
<dbReference type="PANTHER" id="PTHR30363:SF58">
    <property type="entry name" value="REGULATORY PROTEIN, DEOR FAMILY"/>
    <property type="match status" value="1"/>
</dbReference>
<comment type="caution">
    <text evidence="5">The sequence shown here is derived from an EMBL/GenBank/DDBJ whole genome shotgun (WGS) entry which is preliminary data.</text>
</comment>
<dbReference type="PANTHER" id="PTHR30363">
    <property type="entry name" value="HTH-TYPE TRANSCRIPTIONAL REGULATOR SRLR-RELATED"/>
    <property type="match status" value="1"/>
</dbReference>
<dbReference type="InterPro" id="IPR014036">
    <property type="entry name" value="DeoR-like_C"/>
</dbReference>
<accession>A0A841AS96</accession>
<evidence type="ECO:0000259" key="4">
    <source>
        <dbReference type="PROSITE" id="PS51000"/>
    </source>
</evidence>
<proteinExistence type="predicted"/>
<dbReference type="SUPFAM" id="SSF100950">
    <property type="entry name" value="NagB/RpiA/CoA transferase-like"/>
    <property type="match status" value="1"/>
</dbReference>
<keyword evidence="6" id="KW-1185">Reference proteome</keyword>